<organism evidence="2 3">
    <name type="scientific">Lingula anatina</name>
    <name type="common">Brachiopod</name>
    <name type="synonym">Lingula unguis</name>
    <dbReference type="NCBI Taxonomy" id="7574"/>
    <lineage>
        <taxon>Eukaryota</taxon>
        <taxon>Metazoa</taxon>
        <taxon>Spiralia</taxon>
        <taxon>Lophotrochozoa</taxon>
        <taxon>Brachiopoda</taxon>
        <taxon>Linguliformea</taxon>
        <taxon>Lingulata</taxon>
        <taxon>Lingulida</taxon>
        <taxon>Linguloidea</taxon>
        <taxon>Lingulidae</taxon>
        <taxon>Lingula</taxon>
    </lineage>
</organism>
<name>A0A1S3HGT9_LINAN</name>
<dbReference type="Gene3D" id="1.10.533.10">
    <property type="entry name" value="Death Domain, Fas"/>
    <property type="match status" value="1"/>
</dbReference>
<dbReference type="InterPro" id="IPR011029">
    <property type="entry name" value="DEATH-like_dom_sf"/>
</dbReference>
<evidence type="ECO:0000313" key="3">
    <source>
        <dbReference type="RefSeq" id="XP_013384706.1"/>
    </source>
</evidence>
<dbReference type="Pfam" id="PF00531">
    <property type="entry name" value="Death"/>
    <property type="match status" value="1"/>
</dbReference>
<gene>
    <name evidence="3" type="primary">LOC106154773</name>
</gene>
<dbReference type="PROSITE" id="PS50017">
    <property type="entry name" value="DEATH_DOMAIN"/>
    <property type="match status" value="1"/>
</dbReference>
<dbReference type="GeneID" id="106154773"/>
<dbReference type="SUPFAM" id="SSF47986">
    <property type="entry name" value="DEATH domain"/>
    <property type="match status" value="1"/>
</dbReference>
<dbReference type="Proteomes" id="UP000085678">
    <property type="component" value="Unplaced"/>
</dbReference>
<evidence type="ECO:0000259" key="1">
    <source>
        <dbReference type="PROSITE" id="PS50017"/>
    </source>
</evidence>
<reference evidence="3" key="1">
    <citation type="submission" date="2025-08" db="UniProtKB">
        <authorList>
            <consortium name="RefSeq"/>
        </authorList>
    </citation>
    <scope>IDENTIFICATION</scope>
    <source>
        <tissue evidence="3">Gonads</tissue>
    </source>
</reference>
<dbReference type="InterPro" id="IPR000488">
    <property type="entry name" value="Death_dom"/>
</dbReference>
<feature type="domain" description="Death" evidence="1">
    <location>
        <begin position="100"/>
        <end position="180"/>
    </location>
</feature>
<sequence>MLSDTVNFSVSCKGFKVVNIQLPIFTDAIKDEEEVQVFTKYGRLGWQYSGMAYRVNKERKVLNFVLRLPDVGEYAWFRVQRVKNDTEGKGLSPNDGDPINDSLLVKLAPMLGKDWESLAKHIGLSPQIFTNNSDDDTTNACAVLRKWSQSVPISADKASTLQKVFGQIGRQDLAALLKQS</sequence>
<keyword evidence="2" id="KW-1185">Reference proteome</keyword>
<dbReference type="AlphaFoldDB" id="A0A1S3HGT9"/>
<proteinExistence type="predicted"/>
<dbReference type="GO" id="GO:0007165">
    <property type="term" value="P:signal transduction"/>
    <property type="evidence" value="ECO:0007669"/>
    <property type="project" value="InterPro"/>
</dbReference>
<dbReference type="KEGG" id="lak:106154773"/>
<dbReference type="RefSeq" id="XP_013384706.1">
    <property type="nucleotide sequence ID" value="XM_013529252.2"/>
</dbReference>
<evidence type="ECO:0000313" key="2">
    <source>
        <dbReference type="Proteomes" id="UP000085678"/>
    </source>
</evidence>
<accession>A0A1S3HGT9</accession>
<protein>
    <submittedName>
        <fullName evidence="3">Uncharacterized protein LOC106154773</fullName>
    </submittedName>
</protein>
<dbReference type="InParanoid" id="A0A1S3HGT9"/>